<organism evidence="2 3">
    <name type="scientific">Hoylesella shahii DSM 15611 = JCM 12083</name>
    <dbReference type="NCBI Taxonomy" id="1122991"/>
    <lineage>
        <taxon>Bacteria</taxon>
        <taxon>Pseudomonadati</taxon>
        <taxon>Bacteroidota</taxon>
        <taxon>Bacteroidia</taxon>
        <taxon>Bacteroidales</taxon>
        <taxon>Prevotellaceae</taxon>
        <taxon>Hoylesella</taxon>
    </lineage>
</organism>
<evidence type="ECO:0000256" key="1">
    <source>
        <dbReference type="SAM" id="MobiDB-lite"/>
    </source>
</evidence>
<dbReference type="Proteomes" id="UP000248314">
    <property type="component" value="Unassembled WGS sequence"/>
</dbReference>
<proteinExistence type="predicted"/>
<reference evidence="2 3" key="1">
    <citation type="submission" date="2018-05" db="EMBL/GenBank/DDBJ databases">
        <title>Genomic Encyclopedia of Type Strains, Phase I: the one thousand microbial genomes (KMG-I) project.</title>
        <authorList>
            <person name="Kyrpides N."/>
        </authorList>
    </citation>
    <scope>NUCLEOTIDE SEQUENCE [LARGE SCALE GENOMIC DNA]</scope>
    <source>
        <strain evidence="2 3">DSM 15611</strain>
    </source>
</reference>
<sequence length="58" mass="6419">MKKKKYIMPRVLMLSLVVDTNFTAGSWQSDEPGAKSNNSFEEQINPNEDGGDVLPYAG</sequence>
<feature type="region of interest" description="Disordered" evidence="1">
    <location>
        <begin position="27"/>
        <end position="58"/>
    </location>
</feature>
<name>A0A318I1M0_9BACT</name>
<keyword evidence="3" id="KW-1185">Reference proteome</keyword>
<dbReference type="EMBL" id="QJJX01000001">
    <property type="protein sequence ID" value="PXX24804.1"/>
    <property type="molecule type" value="Genomic_DNA"/>
</dbReference>
<gene>
    <name evidence="2" type="ORF">EJ73_00070</name>
</gene>
<evidence type="ECO:0000313" key="2">
    <source>
        <dbReference type="EMBL" id="PXX24804.1"/>
    </source>
</evidence>
<dbReference type="AlphaFoldDB" id="A0A318I1M0"/>
<protein>
    <submittedName>
        <fullName evidence="2">Uncharacterized protein</fullName>
    </submittedName>
</protein>
<dbReference type="RefSeq" id="WP_170116102.1">
    <property type="nucleotide sequence ID" value="NZ_BAIZ01000008.1"/>
</dbReference>
<comment type="caution">
    <text evidence="2">The sequence shown here is derived from an EMBL/GenBank/DDBJ whole genome shotgun (WGS) entry which is preliminary data.</text>
</comment>
<dbReference type="GeneID" id="84899881"/>
<accession>A0A318I1M0</accession>
<evidence type="ECO:0000313" key="3">
    <source>
        <dbReference type="Proteomes" id="UP000248314"/>
    </source>
</evidence>
<feature type="compositionally biased region" description="Polar residues" evidence="1">
    <location>
        <begin position="27"/>
        <end position="46"/>
    </location>
</feature>
<dbReference type="STRING" id="1122991.GCA_000613445_02429"/>